<proteinExistence type="inferred from homology"/>
<organism evidence="8 9">
    <name type="scientific">Dentipellis fragilis</name>
    <dbReference type="NCBI Taxonomy" id="205917"/>
    <lineage>
        <taxon>Eukaryota</taxon>
        <taxon>Fungi</taxon>
        <taxon>Dikarya</taxon>
        <taxon>Basidiomycota</taxon>
        <taxon>Agaricomycotina</taxon>
        <taxon>Agaricomycetes</taxon>
        <taxon>Russulales</taxon>
        <taxon>Hericiaceae</taxon>
        <taxon>Dentipellis</taxon>
    </lineage>
</organism>
<comment type="caution">
    <text evidence="8">The sequence shown here is derived from an EMBL/GenBank/DDBJ whole genome shotgun (WGS) entry which is preliminary data.</text>
</comment>
<keyword evidence="3 4" id="KW-0653">Protein transport</keyword>
<dbReference type="InterPro" id="IPR007191">
    <property type="entry name" value="Sec8_exocyst_N"/>
</dbReference>
<evidence type="ECO:0000256" key="1">
    <source>
        <dbReference type="ARBA" id="ARBA00022448"/>
    </source>
</evidence>
<name>A0A4Y9Z2Q9_9AGAM</name>
<dbReference type="PANTHER" id="PTHR14146">
    <property type="entry name" value="EXOCYST COMPLEX COMPONENT 4"/>
    <property type="match status" value="1"/>
</dbReference>
<feature type="domain" description="Exocyst complex component Sec8 middle helical bundle" evidence="7">
    <location>
        <begin position="530"/>
        <end position="841"/>
    </location>
</feature>
<sequence length="1317" mass="145844">MSRAPPFPTASARRTRSPSQSNGQDPYAPPTKPLQINRAPPRPTTPSNSSVISAGGSPAGPSRPQRSELRSRQGSDFSVTDAPRSRSSRDRKDSAETTRSDASLPNPYAARNGSSSTVNSTRPRRPPRSQTVNTTGSGDSEMSPTSLSAVMTAFQSAGARKKTLDMDGDEEWERERQREIEVQNQRQKRIREKVPGRRVNGKAKAGDIDAVLDEIKDEWDFVIDPDFNPVDLALQILDESSEGGKSMDSFRRTKYMLSKALKGSVDKHYQAFAAALPHHSSLLNNLSSTQTQIKGARSALQEAKDTLGTKRADLVQMWTRGQTLEEMLRILDQIESLKLVPDVLETLMSEKRLLQAAVLLVRSLKMINNQDMLDIGAVADLRSYLNGQETALREILIDELHSHLYLKSFWCESRWTAYAINQQTMPKVEFEDEPLPTDPGTHTEATPTSPTASSSRSSRLNRYLHGLAIRPNDPPGDLNEPNFRHSMTMPGSGVQFSASMNNLTGSNSLSSLTQVNAIIGGADLDSQNRNPETDSFTYIETLLESLAVLGKLGNVLDIVAQRLPSEVFSLVESTVDEVGERAEYVRRTSVLASSDINAAGKLHSAYILTSSALVSGGMAADFTGALVGPSKGRGALMSPLQLRLTALESSTKHVDHEILRDLFWTLYSKLDAVLQGMRVVYEVANRIGSRRDFKDSSGAKPGSLFPLAEIWTPVQAEIRSLLLDYLTDEEQGAMSGRNPISSINDVLREGRFARDKTKHVFRFADTDLKLSTKLLRGHEDELNRVLKDTVPGLVQGSTESTVQATLSNVGTDERLLGLDQHHRLLIKPDAFYVSVLFQPTLSFMEHLPDILPSSMESARAATAVLDEFVLNVYLPQLEEKVSVLFHQAVTAPEAFQPDPSSSWLSPEPLINASTQLMALINSLCAMLRATPFHRDNYARLILTVVIQFYQRCSDRYQALVTAGNTTGELDPDATLALSAQWAQNPELTSCLADLFNAAEDDVPKRRKLVKRETKIATGLLSDKSIGKNELVSPVRNLAALGNLYRSVAWFSDALYQLKAVPEDSLSPTTPMQLQPFSATTPYTPHLPFLLPVTADEQLRLPLSKEMAMRFHALLKTYEQLSEIILHTIRVDVRCRAAHYLDLALRHGNYRVDREVGEPDPHVIDLNIELGQCDDIIASTLPAKEQRFVFEGLGILLEDLLISNARHIRFANALGVKKINRNMLALQQCIKTIARDPLDTEFERAKRYYNLFSLGPAGMMDSIRQKQVFSFDEYKTMLSLQCGVDQIQGDNNTGSQVTDKNYSMYVIDLHGLELDGGS</sequence>
<feature type="compositionally biased region" description="Low complexity" evidence="5">
    <location>
        <begin position="445"/>
        <end position="458"/>
    </location>
</feature>
<dbReference type="Pfam" id="PF04048">
    <property type="entry name" value="Sec8_N"/>
    <property type="match status" value="1"/>
</dbReference>
<dbReference type="GO" id="GO:0090522">
    <property type="term" value="P:vesicle tethering involved in exocytosis"/>
    <property type="evidence" value="ECO:0007669"/>
    <property type="project" value="UniProtKB-UniRule"/>
</dbReference>
<comment type="function">
    <text evidence="4">Component of the exocyst complex involved in the docking of exocytic vesicles with fusion sites on the plasma membrane.</text>
</comment>
<evidence type="ECO:0000256" key="2">
    <source>
        <dbReference type="ARBA" id="ARBA00022483"/>
    </source>
</evidence>
<evidence type="ECO:0000256" key="5">
    <source>
        <dbReference type="SAM" id="MobiDB-lite"/>
    </source>
</evidence>
<dbReference type="EMBL" id="SEOQ01000171">
    <property type="protein sequence ID" value="TFY68131.1"/>
    <property type="molecule type" value="Genomic_DNA"/>
</dbReference>
<keyword evidence="2 4" id="KW-0268">Exocytosis</keyword>
<feature type="region of interest" description="Disordered" evidence="5">
    <location>
        <begin position="430"/>
        <end position="458"/>
    </location>
</feature>
<dbReference type="Proteomes" id="UP000298327">
    <property type="component" value="Unassembled WGS sequence"/>
</dbReference>
<evidence type="ECO:0000313" key="8">
    <source>
        <dbReference type="EMBL" id="TFY68131.1"/>
    </source>
</evidence>
<dbReference type="GO" id="GO:0006904">
    <property type="term" value="P:vesicle docking involved in exocytosis"/>
    <property type="evidence" value="ECO:0007669"/>
    <property type="project" value="InterPro"/>
</dbReference>
<dbReference type="GO" id="GO:0006893">
    <property type="term" value="P:Golgi to plasma membrane transport"/>
    <property type="evidence" value="ECO:0007669"/>
    <property type="project" value="TreeGrafter"/>
</dbReference>
<dbReference type="InterPro" id="IPR039682">
    <property type="entry name" value="Sec8/EXOC4"/>
</dbReference>
<comment type="similarity">
    <text evidence="4">Belongs to the SEC8 family.</text>
</comment>
<dbReference type="GO" id="GO:0015031">
    <property type="term" value="P:protein transport"/>
    <property type="evidence" value="ECO:0007669"/>
    <property type="project" value="UniProtKB-KW"/>
</dbReference>
<feature type="domain" description="Exocyst complex component Sec8 N-terminal" evidence="6">
    <location>
        <begin position="208"/>
        <end position="346"/>
    </location>
</feature>
<evidence type="ECO:0000256" key="4">
    <source>
        <dbReference type="RuleBase" id="RU367079"/>
    </source>
</evidence>
<protein>
    <recommendedName>
        <fullName evidence="4">Exocyst complex component Sec8</fullName>
    </recommendedName>
</protein>
<dbReference type="InterPro" id="IPR048630">
    <property type="entry name" value="Sec8_M"/>
</dbReference>
<evidence type="ECO:0000259" key="6">
    <source>
        <dbReference type="Pfam" id="PF04048"/>
    </source>
</evidence>
<evidence type="ECO:0000313" key="9">
    <source>
        <dbReference type="Proteomes" id="UP000298327"/>
    </source>
</evidence>
<reference evidence="8 9" key="1">
    <citation type="submission" date="2019-02" db="EMBL/GenBank/DDBJ databases">
        <title>Genome sequencing of the rare red list fungi Dentipellis fragilis.</title>
        <authorList>
            <person name="Buettner E."/>
            <person name="Kellner H."/>
        </authorList>
    </citation>
    <scope>NUCLEOTIDE SEQUENCE [LARGE SCALE GENOMIC DNA]</scope>
    <source>
        <strain evidence="8 9">DSM 105465</strain>
    </source>
</reference>
<feature type="compositionally biased region" description="Polar residues" evidence="5">
    <location>
        <begin position="132"/>
        <end position="146"/>
    </location>
</feature>
<dbReference type="STRING" id="205917.A0A4Y9Z2Q9"/>
<dbReference type="PANTHER" id="PTHR14146:SF0">
    <property type="entry name" value="EXOCYST COMPLEX COMPONENT 4"/>
    <property type="match status" value="1"/>
</dbReference>
<keyword evidence="1 4" id="KW-0813">Transport</keyword>
<feature type="region of interest" description="Disordered" evidence="5">
    <location>
        <begin position="1"/>
        <end position="146"/>
    </location>
</feature>
<dbReference type="GO" id="GO:0000145">
    <property type="term" value="C:exocyst"/>
    <property type="evidence" value="ECO:0007669"/>
    <property type="project" value="UniProtKB-UniRule"/>
</dbReference>
<evidence type="ECO:0000256" key="3">
    <source>
        <dbReference type="ARBA" id="ARBA00022927"/>
    </source>
</evidence>
<dbReference type="OrthoDB" id="272977at2759"/>
<evidence type="ECO:0000259" key="7">
    <source>
        <dbReference type="Pfam" id="PF20652"/>
    </source>
</evidence>
<dbReference type="GO" id="GO:0006612">
    <property type="term" value="P:protein targeting to membrane"/>
    <property type="evidence" value="ECO:0007669"/>
    <property type="project" value="UniProtKB-UniRule"/>
</dbReference>
<accession>A0A4Y9Z2Q9</accession>
<keyword evidence="9" id="KW-1185">Reference proteome</keyword>
<feature type="compositionally biased region" description="Basic and acidic residues" evidence="5">
    <location>
        <begin position="83"/>
        <end position="99"/>
    </location>
</feature>
<gene>
    <name evidence="8" type="ORF">EVG20_g3687</name>
</gene>
<dbReference type="Pfam" id="PF20652">
    <property type="entry name" value="Sec8_C"/>
    <property type="match status" value="1"/>
</dbReference>